<accession>A0A498KY64</accession>
<dbReference type="AlphaFoldDB" id="A0A498KY64"/>
<keyword evidence="2" id="KW-1185">Reference proteome</keyword>
<comment type="caution">
    <text evidence="1">The sequence shown here is derived from an EMBL/GenBank/DDBJ whole genome shotgun (WGS) entry which is preliminary data.</text>
</comment>
<sequence>MVSNDVVTIFESLVMWYAQQIDRNTPVEEVLGILLMEANVPIRYPPDAIVRTLESTDLSPEDSIADLLEEIREDEGFKL</sequence>
<dbReference type="Proteomes" id="UP000289691">
    <property type="component" value="Unassembled WGS sequence"/>
</dbReference>
<reference evidence="1 2" key="1">
    <citation type="submission" date="2019-01" db="EMBL/GenBank/DDBJ databases">
        <title>Halorientalis sp. F13-25 a new haloarchaeum isolated from hypersaline water.</title>
        <authorList>
            <person name="Ana D.-V."/>
            <person name="Cristina S.-P."/>
            <person name="Antonio V."/>
        </authorList>
    </citation>
    <scope>NUCLEOTIDE SEQUENCE [LARGE SCALE GENOMIC DNA]</scope>
    <source>
        <strain evidence="1 2">F13-25</strain>
    </source>
</reference>
<protein>
    <submittedName>
        <fullName evidence="1">Uncharacterized protein</fullName>
    </submittedName>
</protein>
<dbReference type="EMBL" id="RDFA01000006">
    <property type="protein sequence ID" value="RXK47250.1"/>
    <property type="molecule type" value="Genomic_DNA"/>
</dbReference>
<dbReference type="InterPro" id="IPR055923">
    <property type="entry name" value="DUF7500"/>
</dbReference>
<proteinExistence type="predicted"/>
<name>A0A498KY64_9EURY</name>
<evidence type="ECO:0000313" key="1">
    <source>
        <dbReference type="EMBL" id="RXK47250.1"/>
    </source>
</evidence>
<organism evidence="1 2">
    <name type="scientific">Halorientalis pallida</name>
    <dbReference type="NCBI Taxonomy" id="2479928"/>
    <lineage>
        <taxon>Archaea</taxon>
        <taxon>Methanobacteriati</taxon>
        <taxon>Methanobacteriota</taxon>
        <taxon>Stenosarchaea group</taxon>
        <taxon>Halobacteria</taxon>
        <taxon>Halobacteriales</taxon>
        <taxon>Haloarculaceae</taxon>
        <taxon>Halorientalis</taxon>
    </lineage>
</organism>
<dbReference type="Pfam" id="PF24332">
    <property type="entry name" value="DUF7500"/>
    <property type="match status" value="1"/>
</dbReference>
<gene>
    <name evidence="1" type="ORF">EAF64_15820</name>
</gene>
<evidence type="ECO:0000313" key="2">
    <source>
        <dbReference type="Proteomes" id="UP000289691"/>
    </source>
</evidence>